<dbReference type="AlphaFoldDB" id="A0A1E3NGN4"/>
<dbReference type="Pfam" id="PF00400">
    <property type="entry name" value="WD40"/>
    <property type="match status" value="1"/>
</dbReference>
<keyword evidence="4" id="KW-0677">Repeat</keyword>
<dbReference type="GeneID" id="30181456"/>
<dbReference type="GO" id="GO:0033553">
    <property type="term" value="C:rDNA heterochromatin"/>
    <property type="evidence" value="ECO:0007669"/>
    <property type="project" value="EnsemblFungi"/>
</dbReference>
<name>A0A1E3NGN4_9ASCO</name>
<dbReference type="Proteomes" id="UP000094455">
    <property type="component" value="Unassembled WGS sequence"/>
</dbReference>
<dbReference type="GO" id="GO:0032040">
    <property type="term" value="C:small-subunit processome"/>
    <property type="evidence" value="ECO:0007669"/>
    <property type="project" value="EnsemblFungi"/>
</dbReference>
<organism evidence="7 8">
    <name type="scientific">Pichia membranifaciens NRRL Y-2026</name>
    <dbReference type="NCBI Taxonomy" id="763406"/>
    <lineage>
        <taxon>Eukaryota</taxon>
        <taxon>Fungi</taxon>
        <taxon>Dikarya</taxon>
        <taxon>Ascomycota</taxon>
        <taxon>Saccharomycotina</taxon>
        <taxon>Pichiomycetes</taxon>
        <taxon>Pichiales</taxon>
        <taxon>Pichiaceae</taxon>
        <taxon>Pichia</taxon>
    </lineage>
</organism>
<comment type="subcellular location">
    <subcellularLocation>
        <location evidence="1">Nucleus</location>
        <location evidence="1">Nucleolus</location>
    </subcellularLocation>
</comment>
<evidence type="ECO:0000256" key="4">
    <source>
        <dbReference type="ARBA" id="ARBA00022737"/>
    </source>
</evidence>
<keyword evidence="8" id="KW-1185">Reference proteome</keyword>
<dbReference type="Pfam" id="PF09384">
    <property type="entry name" value="UTP15_C"/>
    <property type="match status" value="1"/>
</dbReference>
<keyword evidence="5" id="KW-0539">Nucleus</keyword>
<dbReference type="GO" id="GO:0034455">
    <property type="term" value="C:t-UTP complex"/>
    <property type="evidence" value="ECO:0007669"/>
    <property type="project" value="EnsemblFungi"/>
</dbReference>
<dbReference type="SUPFAM" id="SSF50978">
    <property type="entry name" value="WD40 repeat-like"/>
    <property type="match status" value="1"/>
</dbReference>
<dbReference type="Gene3D" id="2.130.10.10">
    <property type="entry name" value="YVTN repeat-like/Quinoprotein amine dehydrogenase"/>
    <property type="match status" value="2"/>
</dbReference>
<dbReference type="EMBL" id="KV454006">
    <property type="protein sequence ID" value="ODQ44728.1"/>
    <property type="molecule type" value="Genomic_DNA"/>
</dbReference>
<evidence type="ECO:0000256" key="3">
    <source>
        <dbReference type="ARBA" id="ARBA00022574"/>
    </source>
</evidence>
<dbReference type="RefSeq" id="XP_019015841.1">
    <property type="nucleotide sequence ID" value="XM_019164769.1"/>
</dbReference>
<dbReference type="PANTHER" id="PTHR19924:SF26">
    <property type="entry name" value="U3 SMALL NUCLEOLAR RNA-ASSOCIATED PROTEIN 15 HOMOLOG"/>
    <property type="match status" value="1"/>
</dbReference>
<evidence type="ECO:0000313" key="7">
    <source>
        <dbReference type="EMBL" id="ODQ44728.1"/>
    </source>
</evidence>
<dbReference type="SMART" id="SM00320">
    <property type="entry name" value="WD40"/>
    <property type="match status" value="7"/>
</dbReference>
<gene>
    <name evidence="7" type="ORF">PICMEDRAFT_74434</name>
</gene>
<dbReference type="GO" id="GO:0034511">
    <property type="term" value="F:U3 snoRNA binding"/>
    <property type="evidence" value="ECO:0007669"/>
    <property type="project" value="EnsemblFungi"/>
</dbReference>
<protein>
    <recommendedName>
        <fullName evidence="6">U3 small nucleolar RNA-associated protein 15 C-terminal domain-containing protein</fullName>
    </recommendedName>
</protein>
<sequence>MSAPRERVVTARNPSVPTQISPEQKFWKGFVNSQLVKEHNAITHIHFDPNSPHDFAVTSSTRVQVFSSKTRKVVKNFTRFKDTVYCGEFRNDGKLLVAGDASGLVQIFDAHHPRTLLVTITPTTHPTHITKFHPTINTQLLTCSDDRVARLYDISQSAKPIISFNNHDDYIRSGIFIPTSPNLIATGCYDNNIRIFDVRVGGNDPIVKFNQSSPVEDMLSLTPTNILSAGEGVVKYWDLVAGKLSRTLHNFNKTVTCLSDAGERGILVGSIDGHVKAFDTSTPNWDVKFGWKFGSGVLSCGVSPDFKHLVVGLNSGLLTVRTRKNNNDNISATTATSNNLKFKGDKSHGFARFMRGSDFKGEGEHHVIDEKVNHKKLRSFERDLNGFRWSDALNSALLDGLDTEATITCLEELKKKGKVRIALANRDEASLEPLLTWCLKFIDDPRNVSIIADYVICILEMYDELISRKPVLEELVLNLQKRVEIELKKAQDSERIIGMLELLSA</sequence>
<dbReference type="STRING" id="763406.A0A1E3NGN4"/>
<proteinExistence type="predicted"/>
<reference evidence="7 8" key="1">
    <citation type="journal article" date="2016" name="Proc. Natl. Acad. Sci. U.S.A.">
        <title>Comparative genomics of biotechnologically important yeasts.</title>
        <authorList>
            <person name="Riley R."/>
            <person name="Haridas S."/>
            <person name="Wolfe K.H."/>
            <person name="Lopes M.R."/>
            <person name="Hittinger C.T."/>
            <person name="Goeker M."/>
            <person name="Salamov A.A."/>
            <person name="Wisecaver J.H."/>
            <person name="Long T.M."/>
            <person name="Calvey C.H."/>
            <person name="Aerts A.L."/>
            <person name="Barry K.W."/>
            <person name="Choi C."/>
            <person name="Clum A."/>
            <person name="Coughlan A.Y."/>
            <person name="Deshpande S."/>
            <person name="Douglass A.P."/>
            <person name="Hanson S.J."/>
            <person name="Klenk H.-P."/>
            <person name="LaButti K.M."/>
            <person name="Lapidus A."/>
            <person name="Lindquist E.A."/>
            <person name="Lipzen A.M."/>
            <person name="Meier-Kolthoff J.P."/>
            <person name="Ohm R.A."/>
            <person name="Otillar R.P."/>
            <person name="Pangilinan J.L."/>
            <person name="Peng Y."/>
            <person name="Rokas A."/>
            <person name="Rosa C.A."/>
            <person name="Scheuner C."/>
            <person name="Sibirny A.A."/>
            <person name="Slot J.C."/>
            <person name="Stielow J.B."/>
            <person name="Sun H."/>
            <person name="Kurtzman C.P."/>
            <person name="Blackwell M."/>
            <person name="Grigoriev I.V."/>
            <person name="Jeffries T.W."/>
        </authorList>
    </citation>
    <scope>NUCLEOTIDE SEQUENCE [LARGE SCALE GENOMIC DNA]</scope>
    <source>
        <strain evidence="7 8">NRRL Y-2026</strain>
    </source>
</reference>
<dbReference type="InterPro" id="IPR036322">
    <property type="entry name" value="WD40_repeat_dom_sf"/>
</dbReference>
<dbReference type="InterPro" id="IPR018983">
    <property type="entry name" value="U3_snoRNA-assocProt_15_C"/>
</dbReference>
<evidence type="ECO:0000256" key="5">
    <source>
        <dbReference type="ARBA" id="ARBA00023242"/>
    </source>
</evidence>
<dbReference type="InterPro" id="IPR015943">
    <property type="entry name" value="WD40/YVTN_repeat-like_dom_sf"/>
</dbReference>
<keyword evidence="3" id="KW-0853">WD repeat</keyword>
<feature type="domain" description="U3 small nucleolar RNA-associated protein 15 C-terminal" evidence="6">
    <location>
        <begin position="358"/>
        <end position="503"/>
    </location>
</feature>
<keyword evidence="2" id="KW-0698">rRNA processing</keyword>
<dbReference type="PANTHER" id="PTHR19924">
    <property type="entry name" value="UTP15 U3 SMALL NUCLEOLAR RNA-ASSOCIATED PROTEIN 15 FAMILY MEMBER"/>
    <property type="match status" value="1"/>
</dbReference>
<evidence type="ECO:0000256" key="2">
    <source>
        <dbReference type="ARBA" id="ARBA00022552"/>
    </source>
</evidence>
<accession>A0A1E3NGN4</accession>
<evidence type="ECO:0000256" key="1">
    <source>
        <dbReference type="ARBA" id="ARBA00004604"/>
    </source>
</evidence>
<evidence type="ECO:0000259" key="6">
    <source>
        <dbReference type="Pfam" id="PF09384"/>
    </source>
</evidence>
<dbReference type="FunFam" id="2.130.10.10:FF:000551">
    <property type="entry name" value="UTP15p Nucleolar protein"/>
    <property type="match status" value="1"/>
</dbReference>
<evidence type="ECO:0000313" key="8">
    <source>
        <dbReference type="Proteomes" id="UP000094455"/>
    </source>
</evidence>
<dbReference type="OrthoDB" id="431715at2759"/>
<dbReference type="InterPro" id="IPR001680">
    <property type="entry name" value="WD40_rpt"/>
</dbReference>
<dbReference type="GO" id="GO:0000462">
    <property type="term" value="P:maturation of SSU-rRNA from tricistronic rRNA transcript (SSU-rRNA, 5.8S rRNA, LSU-rRNA)"/>
    <property type="evidence" value="ECO:0007669"/>
    <property type="project" value="EnsemblFungi"/>
</dbReference>
<dbReference type="GO" id="GO:0045943">
    <property type="term" value="P:positive regulation of transcription by RNA polymerase I"/>
    <property type="evidence" value="ECO:0007669"/>
    <property type="project" value="EnsemblFungi"/>
</dbReference>